<dbReference type="EMBL" id="OC316938">
    <property type="protein sequence ID" value="CAD7394345.1"/>
    <property type="molecule type" value="Genomic_DNA"/>
</dbReference>
<dbReference type="AlphaFoldDB" id="A0A7R9CG05"/>
<reference evidence="1" key="1">
    <citation type="submission" date="2020-11" db="EMBL/GenBank/DDBJ databases">
        <authorList>
            <person name="Tran Van P."/>
        </authorList>
    </citation>
    <scope>NUCLEOTIDE SEQUENCE</scope>
</reference>
<evidence type="ECO:0000313" key="1">
    <source>
        <dbReference type="EMBL" id="CAD7394345.1"/>
    </source>
</evidence>
<name>A0A7R9CG05_TIMCR</name>
<accession>A0A7R9CG05</accession>
<protein>
    <submittedName>
        <fullName evidence="1">Uncharacterized protein</fullName>
    </submittedName>
</protein>
<gene>
    <name evidence="1" type="ORF">TCEB3V08_LOCUS2271</name>
</gene>
<sequence length="110" mass="12148">MPYETDDFYRVTTDARGCFGYGGPPIGSYVHWEDHLGSGRKNKELGWRLHQPSDEDAGSSVEHTLTILFCTISIDKKTYASAAQCDTVECYWSTAFKREGVEGGASQTAS</sequence>
<organism evidence="1">
    <name type="scientific">Timema cristinae</name>
    <name type="common">Walking stick</name>
    <dbReference type="NCBI Taxonomy" id="61476"/>
    <lineage>
        <taxon>Eukaryota</taxon>
        <taxon>Metazoa</taxon>
        <taxon>Ecdysozoa</taxon>
        <taxon>Arthropoda</taxon>
        <taxon>Hexapoda</taxon>
        <taxon>Insecta</taxon>
        <taxon>Pterygota</taxon>
        <taxon>Neoptera</taxon>
        <taxon>Polyneoptera</taxon>
        <taxon>Phasmatodea</taxon>
        <taxon>Timematodea</taxon>
        <taxon>Timematoidea</taxon>
        <taxon>Timematidae</taxon>
        <taxon>Timema</taxon>
    </lineage>
</organism>
<proteinExistence type="predicted"/>